<reference evidence="1 2" key="1">
    <citation type="submission" date="2016-05" db="EMBL/GenBank/DDBJ databases">
        <title>Complete genome sequence of Novosphingobium guangzhouense SA925(T).</title>
        <authorList>
            <person name="Sha S."/>
        </authorList>
    </citation>
    <scope>NUCLEOTIDE SEQUENCE [LARGE SCALE GENOMIC DNA]</scope>
    <source>
        <strain evidence="1 2">SA925</strain>
    </source>
</reference>
<accession>A0A2K2G468</accession>
<gene>
    <name evidence="1" type="ORF">A8V01_14810</name>
</gene>
<evidence type="ECO:0000313" key="2">
    <source>
        <dbReference type="Proteomes" id="UP000236327"/>
    </source>
</evidence>
<evidence type="ECO:0000313" key="1">
    <source>
        <dbReference type="EMBL" id="PNU05833.1"/>
    </source>
</evidence>
<name>A0A2K2G468_9SPHN</name>
<keyword evidence="2" id="KW-1185">Reference proteome</keyword>
<protein>
    <submittedName>
        <fullName evidence="1">Uncharacterized protein</fullName>
    </submittedName>
</protein>
<dbReference type="Proteomes" id="UP000236327">
    <property type="component" value="Unassembled WGS sequence"/>
</dbReference>
<dbReference type="EMBL" id="LYMM01000022">
    <property type="protein sequence ID" value="PNU05833.1"/>
    <property type="molecule type" value="Genomic_DNA"/>
</dbReference>
<proteinExistence type="predicted"/>
<comment type="caution">
    <text evidence="1">The sequence shown here is derived from an EMBL/GenBank/DDBJ whole genome shotgun (WGS) entry which is preliminary data.</text>
</comment>
<sequence length="97" mass="10570">MGTSMTRNDRASLIAATQAGNAMVELMRFHAEGPAAVRAFDDVAVICFLAEALKLACDIEIDHLEQLRERNPSIAEEILAVDHLRRAAATHIEAWAG</sequence>
<dbReference type="AlphaFoldDB" id="A0A2K2G468"/>
<organism evidence="1 2">
    <name type="scientific">Novosphingobium guangzhouense</name>
    <dbReference type="NCBI Taxonomy" id="1850347"/>
    <lineage>
        <taxon>Bacteria</taxon>
        <taxon>Pseudomonadati</taxon>
        <taxon>Pseudomonadota</taxon>
        <taxon>Alphaproteobacteria</taxon>
        <taxon>Sphingomonadales</taxon>
        <taxon>Sphingomonadaceae</taxon>
        <taxon>Novosphingobium</taxon>
    </lineage>
</organism>